<dbReference type="RefSeq" id="YP_009324361.1">
    <property type="nucleotide sequence ID" value="NC_031935.1"/>
</dbReference>
<dbReference type="GeneID" id="30309272"/>
<evidence type="ECO:0000313" key="2">
    <source>
        <dbReference type="Proteomes" id="UP000202081"/>
    </source>
</evidence>
<reference evidence="1 2" key="1">
    <citation type="journal article" date="2016" name="Virology">
        <title>The genomic content and context of auxiliary metabolic genes in marine cyanomyoviruses.</title>
        <authorList>
            <person name="Crummett L.T."/>
            <person name="Puxty R.J."/>
            <person name="Weihe C."/>
            <person name="Marston M.F."/>
            <person name="Martiny J.B."/>
        </authorList>
    </citation>
    <scope>NUCLEOTIDE SEQUENCE [LARGE SCALE GENOMIC DNA]</scope>
    <source>
        <strain evidence="1">0810PA29</strain>
    </source>
</reference>
<gene>
    <name evidence="1" type="ORF">P29B0810_198</name>
</gene>
<evidence type="ECO:0000313" key="1">
    <source>
        <dbReference type="EMBL" id="AOV61893.1"/>
    </source>
</evidence>
<dbReference type="Proteomes" id="UP000202081">
    <property type="component" value="Segment"/>
</dbReference>
<protein>
    <submittedName>
        <fullName evidence="1">Uncharacterized protein</fullName>
    </submittedName>
</protein>
<name>A0A1D8KT70_9CAUD</name>
<dbReference type="KEGG" id="vg:30309272"/>
<dbReference type="OrthoDB" id="40979at10239"/>
<organism evidence="1 2">
    <name type="scientific">Synechococcus phage S-WAM2</name>
    <dbReference type="NCBI Taxonomy" id="1815522"/>
    <lineage>
        <taxon>Viruses</taxon>
        <taxon>Duplodnaviria</taxon>
        <taxon>Heunggongvirae</taxon>
        <taxon>Uroviricota</taxon>
        <taxon>Caudoviricetes</taxon>
        <taxon>Pantevenvirales</taxon>
        <taxon>Kyanoviridae</taxon>
        <taxon>Cymopoleiavirus</taxon>
        <taxon>Cymopoleiavirus swam2</taxon>
    </lineage>
</organism>
<proteinExistence type="predicted"/>
<dbReference type="EMBL" id="KU686211">
    <property type="protein sequence ID" value="AOV61893.1"/>
    <property type="molecule type" value="Genomic_DNA"/>
</dbReference>
<sequence length="176" mass="19214">MATNIGTGPQDIPLNQFLGEMAFMDNQIEFGTWEPQITNLGNHTRNDAACGGFYQKIGKMVYLLYTYGWTNRSTTNGGYGVRINNLPWKCDTNLPVRARGSAWVGGVENVICNVSAGDEREHYGGYIDSTDIMFRVSGSRNGESEISLDGSVSTTSASGYIYGGALYITTGERHIT</sequence>
<keyword evidence="2" id="KW-1185">Reference proteome</keyword>
<accession>A0A1D8KT70</accession>